<evidence type="ECO:0000313" key="1">
    <source>
        <dbReference type="EMBL" id="GFQ72541.1"/>
    </source>
</evidence>
<keyword evidence="2" id="KW-1185">Reference proteome</keyword>
<sequence>MTGVFEGVELVVSHNRIRERIVCLSRKKEKKRERTNGGRATMLSTPLLNEIIDVAFAPPWLRPSHPPNKMLRSTLCLLYAFRGGRADCQVRGWSDQIVRKLEPQIALFRKGISWRVKSELKNISDSSSPIFFFAL</sequence>
<reference evidence="1" key="1">
    <citation type="submission" date="2020-07" db="EMBL/GenBank/DDBJ databases">
        <title>Multicomponent nature underlies the extraordinary mechanical properties of spider dragline silk.</title>
        <authorList>
            <person name="Kono N."/>
            <person name="Nakamura H."/>
            <person name="Mori M."/>
            <person name="Yoshida Y."/>
            <person name="Ohtoshi R."/>
            <person name="Malay A.D."/>
            <person name="Moran D.A.P."/>
            <person name="Tomita M."/>
            <person name="Numata K."/>
            <person name="Arakawa K."/>
        </authorList>
    </citation>
    <scope>NUCLEOTIDE SEQUENCE</scope>
</reference>
<dbReference type="Proteomes" id="UP000887116">
    <property type="component" value="Unassembled WGS sequence"/>
</dbReference>
<name>A0A8X6KGN9_TRICU</name>
<dbReference type="EMBL" id="BMAO01011280">
    <property type="protein sequence ID" value="GFQ72541.1"/>
    <property type="molecule type" value="Genomic_DNA"/>
</dbReference>
<comment type="caution">
    <text evidence="1">The sequence shown here is derived from an EMBL/GenBank/DDBJ whole genome shotgun (WGS) entry which is preliminary data.</text>
</comment>
<organism evidence="1 2">
    <name type="scientific">Trichonephila clavata</name>
    <name type="common">Joro spider</name>
    <name type="synonym">Nephila clavata</name>
    <dbReference type="NCBI Taxonomy" id="2740835"/>
    <lineage>
        <taxon>Eukaryota</taxon>
        <taxon>Metazoa</taxon>
        <taxon>Ecdysozoa</taxon>
        <taxon>Arthropoda</taxon>
        <taxon>Chelicerata</taxon>
        <taxon>Arachnida</taxon>
        <taxon>Araneae</taxon>
        <taxon>Araneomorphae</taxon>
        <taxon>Entelegynae</taxon>
        <taxon>Araneoidea</taxon>
        <taxon>Nephilidae</taxon>
        <taxon>Trichonephila</taxon>
    </lineage>
</organism>
<dbReference type="AlphaFoldDB" id="A0A8X6KGN9"/>
<protein>
    <submittedName>
        <fullName evidence="1">Uncharacterized protein</fullName>
    </submittedName>
</protein>
<proteinExistence type="predicted"/>
<accession>A0A8X6KGN9</accession>
<evidence type="ECO:0000313" key="2">
    <source>
        <dbReference type="Proteomes" id="UP000887116"/>
    </source>
</evidence>
<gene>
    <name evidence="1" type="ORF">TNCT_484391</name>
</gene>
<dbReference type="OrthoDB" id="6427653at2759"/>